<proteinExistence type="predicted"/>
<keyword evidence="2" id="KW-1185">Reference proteome</keyword>
<gene>
    <name evidence="1" type="ORF">DVK44_18030</name>
</gene>
<dbReference type="RefSeq" id="WP_114660577.1">
    <property type="nucleotide sequence ID" value="NZ_CP031194.1"/>
</dbReference>
<evidence type="ECO:0000313" key="1">
    <source>
        <dbReference type="EMBL" id="AXG79244.1"/>
    </source>
</evidence>
<accession>A0A345HRC0</accession>
<dbReference type="KEGG" id="spad:DVK44_18030"/>
<evidence type="ECO:0000313" key="2">
    <source>
        <dbReference type="Proteomes" id="UP000253868"/>
    </source>
</evidence>
<dbReference type="Proteomes" id="UP000253868">
    <property type="component" value="Chromosome"/>
</dbReference>
<reference evidence="2" key="1">
    <citation type="submission" date="2018-07" db="EMBL/GenBank/DDBJ databases">
        <authorList>
            <person name="Zhao J."/>
        </authorList>
    </citation>
    <scope>NUCLEOTIDE SEQUENCE [LARGE SCALE GENOMIC DNA]</scope>
    <source>
        <strain evidence="2">GSSD-12</strain>
    </source>
</reference>
<organism evidence="1 2">
    <name type="scientific">Streptomyces paludis</name>
    <dbReference type="NCBI Taxonomy" id="2282738"/>
    <lineage>
        <taxon>Bacteria</taxon>
        <taxon>Bacillati</taxon>
        <taxon>Actinomycetota</taxon>
        <taxon>Actinomycetes</taxon>
        <taxon>Kitasatosporales</taxon>
        <taxon>Streptomycetaceae</taxon>
        <taxon>Streptomyces</taxon>
    </lineage>
</organism>
<name>A0A345HRC0_9ACTN</name>
<protein>
    <submittedName>
        <fullName evidence="1">Uncharacterized protein</fullName>
    </submittedName>
</protein>
<sequence length="200" mass="21342">MSMTRNDADADGWLVGEARTTLGAGATAVEVFAVLAERTADWHATALAVCLALGIPATEAERRLDEEFAGLCEEFQPGEETECAGVLEMTGLFDVPRTLDPQDEEVKRLLQTAIGALGKLRSGHAFSLSRQFRTGQLTRAFLSLARVGPRPGHSSASDYWAALVAAGELLQSGDREDLASVEKALEDCRQHTAQSALALG</sequence>
<dbReference type="EMBL" id="CP031194">
    <property type="protein sequence ID" value="AXG79244.1"/>
    <property type="molecule type" value="Genomic_DNA"/>
</dbReference>
<dbReference type="OrthoDB" id="4236462at2"/>
<dbReference type="AlphaFoldDB" id="A0A345HRC0"/>